<proteinExistence type="predicted"/>
<dbReference type="SUPFAM" id="SSF75005">
    <property type="entry name" value="Arabinanase/levansucrase/invertase"/>
    <property type="match status" value="2"/>
</dbReference>
<sequence length="344" mass="38478">MLPAPVGGGFSMEGYWVWCGSVIRGEDGRYHMFASRWPKTLPFHPGWGVASEIMRADSDTPEGPYTFREVVLPARGAGWWDGRVTHNPSICRVDGKYVLFYVGTTYPFPDVPADGSLCHDSLPWLAARAGKRIGAAVSDSVFGPWKRMDHPLLDVRPGHFDDFFTSNPAPCIAEDGSCLLVYKTRTWRKPPYDKCTGNEMFSDMKLGVAFAPKWDGPYERIDTPLFDGQPGILEDPFVWKTDSGYAMIAKDWNGAYTGQVGRIMNAHSTDGIHWEVDAETMLPLEILWSDGKVRLAGNMDRPFILFDDQGRATHLFCATNDGTEACFATMTRSWNMCIPLRTQP</sequence>
<keyword evidence="1" id="KW-0378">Hydrolase</keyword>
<dbReference type="EMBL" id="DWYA01000094">
    <property type="protein sequence ID" value="HJB40783.1"/>
    <property type="molecule type" value="Genomic_DNA"/>
</dbReference>
<dbReference type="InterPro" id="IPR023296">
    <property type="entry name" value="Glyco_hydro_beta-prop_sf"/>
</dbReference>
<dbReference type="Gene3D" id="2.115.10.20">
    <property type="entry name" value="Glycosyl hydrolase domain, family 43"/>
    <property type="match status" value="1"/>
</dbReference>
<reference evidence="1" key="1">
    <citation type="journal article" date="2021" name="PeerJ">
        <title>Extensive microbial diversity within the chicken gut microbiome revealed by metagenomics and culture.</title>
        <authorList>
            <person name="Gilroy R."/>
            <person name="Ravi A."/>
            <person name="Getino M."/>
            <person name="Pursley I."/>
            <person name="Horton D.L."/>
            <person name="Alikhan N.F."/>
            <person name="Baker D."/>
            <person name="Gharbi K."/>
            <person name="Hall N."/>
            <person name="Watson M."/>
            <person name="Adriaenssens E.M."/>
            <person name="Foster-Nyarko E."/>
            <person name="Jarju S."/>
            <person name="Secka A."/>
            <person name="Antonio M."/>
            <person name="Oren A."/>
            <person name="Chaudhuri R.R."/>
            <person name="La Ragione R."/>
            <person name="Hildebrand F."/>
            <person name="Pallen M.J."/>
        </authorList>
    </citation>
    <scope>NUCLEOTIDE SEQUENCE</scope>
    <source>
        <strain evidence="1">ChiBcec8-14828</strain>
    </source>
</reference>
<dbReference type="CDD" id="cd08994">
    <property type="entry name" value="GH43_62_32_68_117_130-like"/>
    <property type="match status" value="1"/>
</dbReference>
<reference evidence="1" key="2">
    <citation type="submission" date="2021-04" db="EMBL/GenBank/DDBJ databases">
        <authorList>
            <person name="Gilroy R."/>
        </authorList>
    </citation>
    <scope>NUCLEOTIDE SEQUENCE</scope>
    <source>
        <strain evidence="1">ChiBcec8-14828</strain>
    </source>
</reference>
<evidence type="ECO:0000313" key="1">
    <source>
        <dbReference type="EMBL" id="HJB40783.1"/>
    </source>
</evidence>
<accession>A0A9D2M4I7</accession>
<name>A0A9D2M4I7_9FIRM</name>
<gene>
    <name evidence="1" type="ORF">H9943_10370</name>
</gene>
<dbReference type="GO" id="GO:0016787">
    <property type="term" value="F:hydrolase activity"/>
    <property type="evidence" value="ECO:0007669"/>
    <property type="project" value="UniProtKB-KW"/>
</dbReference>
<protein>
    <submittedName>
        <fullName evidence="1">Glycoside hydrolase family protein</fullName>
    </submittedName>
</protein>
<dbReference type="AlphaFoldDB" id="A0A9D2M4I7"/>
<evidence type="ECO:0000313" key="2">
    <source>
        <dbReference type="Proteomes" id="UP000824209"/>
    </source>
</evidence>
<dbReference type="Proteomes" id="UP000824209">
    <property type="component" value="Unassembled WGS sequence"/>
</dbReference>
<comment type="caution">
    <text evidence="1">The sequence shown here is derived from an EMBL/GenBank/DDBJ whole genome shotgun (WGS) entry which is preliminary data.</text>
</comment>
<organism evidence="1 2">
    <name type="scientific">Candidatus Ruthenibacterium avium</name>
    <dbReference type="NCBI Taxonomy" id="2838751"/>
    <lineage>
        <taxon>Bacteria</taxon>
        <taxon>Bacillati</taxon>
        <taxon>Bacillota</taxon>
        <taxon>Clostridia</taxon>
        <taxon>Eubacteriales</taxon>
        <taxon>Oscillospiraceae</taxon>
        <taxon>Ruthenibacterium</taxon>
    </lineage>
</organism>